<dbReference type="SUPFAM" id="SSF103190">
    <property type="entry name" value="Sensory domain-like"/>
    <property type="match status" value="1"/>
</dbReference>
<name>A0A073ITB8_9RHOB</name>
<dbReference type="PANTHER" id="PTHR43065:SF22">
    <property type="entry name" value="HISTIDINE KINASE"/>
    <property type="match status" value="1"/>
</dbReference>
<reference evidence="15 16" key="1">
    <citation type="submission" date="2014-01" db="EMBL/GenBank/DDBJ databases">
        <title>Sulfitobacter donghicola JCM 14565 Genome Sequencing.</title>
        <authorList>
            <person name="Lai Q."/>
            <person name="Hong Z."/>
        </authorList>
    </citation>
    <scope>NUCLEOTIDE SEQUENCE [LARGE SCALE GENOMIC DNA]</scope>
    <source>
        <strain evidence="15 16">JCM 14565</strain>
    </source>
</reference>
<sequence>MKTSVRFRLLLMALLPLTLLMPLLLLLGFSRWTAEYDKLLISKVESDLRVAEQYLSRIMVSTGKDLSSVADAEDFAHVLTQPLSARLSYLERKRVELGMDFLYFQPAQKDADDVHWPVIKSAIQGNPSTAIDIFTPEDLRRIDLGLAKRASIDLIATEAAVPTSRTTEGRGMIVHSASPVTLEHQKGVVVGGILLNRNLSFIDTINDLVYLNAVTGGSGQGTATLFLEDVRVSTNVRLFEDIRALGTRVSADVRHTVLEKGTTWLAPAFVVNDWYVSGYLPIRDSFDARVGMLYVGFLEEPFTAAKRDAILWMLAAFIGVLFISVPLFLSLAKSIFSPLEAMTKIMQRVESGDLSARNGNLAAVGEIGQVAAHLDSLLEQVQDRDKELRDWADQLNNRVDRRTSELRDANTKLEKATQQLVMSEKLAAIGEITAGVAHEINNPIAVIQGNVDVMRDTLGPSTETVQAELTLIDRQVTRITAIVGKLLQFARPSDFSGDKSSLSLETVLSDCLLLVAHELNVKNIQVQTQIGQTSDIHIDRGELQQVIVNLIINAAQAVPIDGIVTLTVENHDYEGQSGACLIVRDNGPGIPADLIGKVFDPFFTTKRGVGTGLGLSISQTIIQRAGGIISAQNLPEGGAEFRVWLPAANNQNVDTQ</sequence>
<dbReference type="SUPFAM" id="SSF47384">
    <property type="entry name" value="Homodimeric domain of signal transducing histidine kinase"/>
    <property type="match status" value="1"/>
</dbReference>
<evidence type="ECO:0000256" key="1">
    <source>
        <dbReference type="ARBA" id="ARBA00000085"/>
    </source>
</evidence>
<dbReference type="InterPro" id="IPR029151">
    <property type="entry name" value="Sensor-like_sf"/>
</dbReference>
<dbReference type="Gene3D" id="6.10.340.10">
    <property type="match status" value="1"/>
</dbReference>
<keyword evidence="11" id="KW-0175">Coiled coil</keyword>
<dbReference type="InterPro" id="IPR004358">
    <property type="entry name" value="Sig_transdc_His_kin-like_C"/>
</dbReference>
<evidence type="ECO:0000256" key="11">
    <source>
        <dbReference type="SAM" id="Coils"/>
    </source>
</evidence>
<comment type="catalytic activity">
    <reaction evidence="1">
        <text>ATP + protein L-histidine = ADP + protein N-phospho-L-histidine.</text>
        <dbReference type="EC" id="2.7.13.3"/>
    </reaction>
</comment>
<dbReference type="STRING" id="1300350.Z948_2145"/>
<dbReference type="InterPro" id="IPR003660">
    <property type="entry name" value="HAMP_dom"/>
</dbReference>
<accession>A0A073ITB8</accession>
<dbReference type="EC" id="2.7.13.3" evidence="3"/>
<dbReference type="OrthoDB" id="7568856at2"/>
<evidence type="ECO:0000256" key="10">
    <source>
        <dbReference type="ARBA" id="ARBA00023136"/>
    </source>
</evidence>
<comment type="caution">
    <text evidence="15">The sequence shown here is derived from an EMBL/GenBank/DDBJ whole genome shotgun (WGS) entry which is preliminary data.</text>
</comment>
<organism evidence="15 16">
    <name type="scientific">Sulfitobacter donghicola DSW-25 = KCTC 12864 = JCM 14565</name>
    <dbReference type="NCBI Taxonomy" id="1300350"/>
    <lineage>
        <taxon>Bacteria</taxon>
        <taxon>Pseudomonadati</taxon>
        <taxon>Pseudomonadota</taxon>
        <taxon>Alphaproteobacteria</taxon>
        <taxon>Rhodobacterales</taxon>
        <taxon>Roseobacteraceae</taxon>
        <taxon>Sulfitobacter</taxon>
    </lineage>
</organism>
<keyword evidence="10 12" id="KW-0472">Membrane</keyword>
<dbReference type="Gene3D" id="3.30.565.10">
    <property type="entry name" value="Histidine kinase-like ATPase, C-terminal domain"/>
    <property type="match status" value="1"/>
</dbReference>
<dbReference type="GO" id="GO:0000155">
    <property type="term" value="F:phosphorelay sensor kinase activity"/>
    <property type="evidence" value="ECO:0007669"/>
    <property type="project" value="InterPro"/>
</dbReference>
<dbReference type="SMART" id="SM00304">
    <property type="entry name" value="HAMP"/>
    <property type="match status" value="1"/>
</dbReference>
<keyword evidence="4" id="KW-1003">Cell membrane</keyword>
<evidence type="ECO:0000256" key="5">
    <source>
        <dbReference type="ARBA" id="ARBA00022553"/>
    </source>
</evidence>
<comment type="subcellular location">
    <subcellularLocation>
        <location evidence="2">Cell membrane</location>
        <topology evidence="2">Multi-pass membrane protein</topology>
    </subcellularLocation>
</comment>
<dbReference type="SUPFAM" id="SSF55874">
    <property type="entry name" value="ATPase domain of HSP90 chaperone/DNA topoisomerase II/histidine kinase"/>
    <property type="match status" value="1"/>
</dbReference>
<dbReference type="InterPro" id="IPR036890">
    <property type="entry name" value="HATPase_C_sf"/>
</dbReference>
<proteinExistence type="predicted"/>
<keyword evidence="6" id="KW-0808">Transferase</keyword>
<dbReference type="PROSITE" id="PS50109">
    <property type="entry name" value="HIS_KIN"/>
    <property type="match status" value="1"/>
</dbReference>
<dbReference type="InterPro" id="IPR003594">
    <property type="entry name" value="HATPase_dom"/>
</dbReference>
<dbReference type="GO" id="GO:0005886">
    <property type="term" value="C:plasma membrane"/>
    <property type="evidence" value="ECO:0007669"/>
    <property type="project" value="UniProtKB-SubCell"/>
</dbReference>
<dbReference type="EMBL" id="JAMC01000005">
    <property type="protein sequence ID" value="KEJ88647.1"/>
    <property type="molecule type" value="Genomic_DNA"/>
</dbReference>
<feature type="coiled-coil region" evidence="11">
    <location>
        <begin position="392"/>
        <end position="426"/>
    </location>
</feature>
<feature type="domain" description="Histidine kinase" evidence="13">
    <location>
        <begin position="435"/>
        <end position="649"/>
    </location>
</feature>
<keyword evidence="9 12" id="KW-1133">Transmembrane helix</keyword>
<evidence type="ECO:0000256" key="3">
    <source>
        <dbReference type="ARBA" id="ARBA00012438"/>
    </source>
</evidence>
<dbReference type="AlphaFoldDB" id="A0A073ITB8"/>
<evidence type="ECO:0000256" key="4">
    <source>
        <dbReference type="ARBA" id="ARBA00022475"/>
    </source>
</evidence>
<evidence type="ECO:0000256" key="7">
    <source>
        <dbReference type="ARBA" id="ARBA00022692"/>
    </source>
</evidence>
<dbReference type="Pfam" id="PF02518">
    <property type="entry name" value="HATPase_c"/>
    <property type="match status" value="1"/>
</dbReference>
<keyword evidence="16" id="KW-1185">Reference proteome</keyword>
<dbReference type="SUPFAM" id="SSF158472">
    <property type="entry name" value="HAMP domain-like"/>
    <property type="match status" value="1"/>
</dbReference>
<dbReference type="PROSITE" id="PS50885">
    <property type="entry name" value="HAMP"/>
    <property type="match status" value="1"/>
</dbReference>
<dbReference type="PRINTS" id="PR00344">
    <property type="entry name" value="BCTRLSENSOR"/>
</dbReference>
<keyword evidence="5" id="KW-0597">Phosphoprotein</keyword>
<dbReference type="CDD" id="cd00082">
    <property type="entry name" value="HisKA"/>
    <property type="match status" value="1"/>
</dbReference>
<keyword evidence="7 12" id="KW-0812">Transmembrane</keyword>
<protein>
    <recommendedName>
        <fullName evidence="3">histidine kinase</fullName>
        <ecNumber evidence="3">2.7.13.3</ecNumber>
    </recommendedName>
</protein>
<dbReference type="Proteomes" id="UP000027734">
    <property type="component" value="Unassembled WGS sequence"/>
</dbReference>
<evidence type="ECO:0000256" key="8">
    <source>
        <dbReference type="ARBA" id="ARBA00022777"/>
    </source>
</evidence>
<dbReference type="CDD" id="cd06225">
    <property type="entry name" value="HAMP"/>
    <property type="match status" value="1"/>
</dbReference>
<dbReference type="InterPro" id="IPR036097">
    <property type="entry name" value="HisK_dim/P_sf"/>
</dbReference>
<dbReference type="eggNOG" id="COG4191">
    <property type="taxonomic scope" value="Bacteria"/>
</dbReference>
<evidence type="ECO:0000256" key="12">
    <source>
        <dbReference type="SAM" id="Phobius"/>
    </source>
</evidence>
<evidence type="ECO:0000256" key="2">
    <source>
        <dbReference type="ARBA" id="ARBA00004651"/>
    </source>
</evidence>
<dbReference type="Pfam" id="PF00672">
    <property type="entry name" value="HAMP"/>
    <property type="match status" value="1"/>
</dbReference>
<dbReference type="InterPro" id="IPR003661">
    <property type="entry name" value="HisK_dim/P_dom"/>
</dbReference>
<evidence type="ECO:0000259" key="14">
    <source>
        <dbReference type="PROSITE" id="PS50885"/>
    </source>
</evidence>
<dbReference type="PANTHER" id="PTHR43065">
    <property type="entry name" value="SENSOR HISTIDINE KINASE"/>
    <property type="match status" value="1"/>
</dbReference>
<dbReference type="Pfam" id="PF17202">
    <property type="entry name" value="sCache_3_3"/>
    <property type="match status" value="1"/>
</dbReference>
<feature type="domain" description="HAMP" evidence="14">
    <location>
        <begin position="333"/>
        <end position="386"/>
    </location>
</feature>
<dbReference type="RefSeq" id="WP_025059515.1">
    <property type="nucleotide sequence ID" value="NZ_JAMC01000005.1"/>
</dbReference>
<dbReference type="SMART" id="SM00387">
    <property type="entry name" value="HATPase_c"/>
    <property type="match status" value="1"/>
</dbReference>
<dbReference type="Pfam" id="PF00512">
    <property type="entry name" value="HisKA"/>
    <property type="match status" value="1"/>
</dbReference>
<evidence type="ECO:0000256" key="9">
    <source>
        <dbReference type="ARBA" id="ARBA00022989"/>
    </source>
</evidence>
<dbReference type="SMART" id="SM00388">
    <property type="entry name" value="HisKA"/>
    <property type="match status" value="1"/>
</dbReference>
<dbReference type="InterPro" id="IPR005467">
    <property type="entry name" value="His_kinase_dom"/>
</dbReference>
<evidence type="ECO:0000256" key="6">
    <source>
        <dbReference type="ARBA" id="ARBA00022679"/>
    </source>
</evidence>
<dbReference type="InterPro" id="IPR033463">
    <property type="entry name" value="sCache_3"/>
</dbReference>
<gene>
    <name evidence="15" type="ORF">DSW25_13355</name>
</gene>
<keyword evidence="8 15" id="KW-0418">Kinase</keyword>
<evidence type="ECO:0000259" key="13">
    <source>
        <dbReference type="PROSITE" id="PS50109"/>
    </source>
</evidence>
<evidence type="ECO:0000313" key="16">
    <source>
        <dbReference type="Proteomes" id="UP000027734"/>
    </source>
</evidence>
<feature type="transmembrane region" description="Helical" evidence="12">
    <location>
        <begin position="309"/>
        <end position="332"/>
    </location>
</feature>
<evidence type="ECO:0000313" key="15">
    <source>
        <dbReference type="EMBL" id="KEJ88647.1"/>
    </source>
</evidence>
<dbReference type="Gene3D" id="1.10.287.130">
    <property type="match status" value="1"/>
</dbReference>